<dbReference type="Proteomes" id="UP000189883">
    <property type="component" value="Chromosome"/>
</dbReference>
<protein>
    <submittedName>
        <fullName evidence="1">Uncharacterized protein</fullName>
    </submittedName>
</protein>
<evidence type="ECO:0000313" key="1">
    <source>
        <dbReference type="EMBL" id="AQY23151.1"/>
    </source>
</evidence>
<reference evidence="1 2" key="1">
    <citation type="submission" date="2015-06" db="EMBL/GenBank/DDBJ databases">
        <title>R. anatipestifer strain HXb2 is the most virulent strain so far, and the genome sequence would help us uncover the pathogenesis.</title>
        <authorList>
            <person name="Hu Q."/>
            <person name="Qi J."/>
            <person name="Bo H."/>
            <person name="Liu G."/>
            <person name="Tao M."/>
            <person name="Ding Y."/>
            <person name="Xue Y."/>
        </authorList>
    </citation>
    <scope>NUCLEOTIDE SEQUENCE [LARGE SCALE GENOMIC DNA]</scope>
    <source>
        <strain evidence="1 2">HXb2</strain>
    </source>
</reference>
<name>A0A1S7DVS0_RIEAN</name>
<dbReference type="AlphaFoldDB" id="A0A1S7DVS0"/>
<dbReference type="SUPFAM" id="SSF63825">
    <property type="entry name" value="YWTD domain"/>
    <property type="match status" value="1"/>
</dbReference>
<gene>
    <name evidence="1" type="ORF">AB406_2215</name>
</gene>
<organism evidence="1 2">
    <name type="scientific">Riemerella anatipestifer</name>
    <name type="common">Moraxella anatipestifer</name>
    <dbReference type="NCBI Taxonomy" id="34085"/>
    <lineage>
        <taxon>Bacteria</taxon>
        <taxon>Pseudomonadati</taxon>
        <taxon>Bacteroidota</taxon>
        <taxon>Flavobacteriia</taxon>
        <taxon>Flavobacteriales</taxon>
        <taxon>Weeksellaceae</taxon>
        <taxon>Riemerella</taxon>
    </lineage>
</organism>
<accession>A0A1S7DVS0</accession>
<sequence>MNIIDKYIDELEKVTKTEIKEFFVEAEESDVISNENFSELGSNFQPLGMQVFGDTLYVSDRSSHNTYLFNAKSYKYLTTIKGSNGEPAWNSRDVYVSDSLLFIPAADNTSQISVFNRKTLKPLIKLGNGNWWQDITHPNAIAADENYVYVRHMQSNIRVFSRQSIEEGIAKGIPYVRPSFNIPFSPEAFRNTDQDMCILEDKLYFMNNSKESPGINVFIRNNNSNSYENKYITFEGKKVIPHAITYSDKYVVISVSGDFNGIIGYDKSSFSASLNLNTPLFEIQFPDFVGKNLKAEPNIKFLAMHGETLFIQQNQRIIPLKLRGRLYNVISK</sequence>
<dbReference type="EMBL" id="CP011859">
    <property type="protein sequence ID" value="AQY23151.1"/>
    <property type="molecule type" value="Genomic_DNA"/>
</dbReference>
<dbReference type="InterPro" id="IPR015943">
    <property type="entry name" value="WD40/YVTN_repeat-like_dom_sf"/>
</dbReference>
<dbReference type="RefSeq" id="WP_154021943.1">
    <property type="nucleotide sequence ID" value="NZ_CP011859.1"/>
</dbReference>
<evidence type="ECO:0000313" key="2">
    <source>
        <dbReference type="Proteomes" id="UP000189883"/>
    </source>
</evidence>
<proteinExistence type="predicted"/>
<dbReference type="Gene3D" id="2.130.10.10">
    <property type="entry name" value="YVTN repeat-like/Quinoprotein amine dehydrogenase"/>
    <property type="match status" value="1"/>
</dbReference>